<name>A0A6J5M6P9_9CAUD</name>
<dbReference type="EMBL" id="LR796388">
    <property type="protein sequence ID" value="CAB4141177.1"/>
    <property type="molecule type" value="Genomic_DNA"/>
</dbReference>
<organism evidence="1">
    <name type="scientific">uncultured Caudovirales phage</name>
    <dbReference type="NCBI Taxonomy" id="2100421"/>
    <lineage>
        <taxon>Viruses</taxon>
        <taxon>Duplodnaviria</taxon>
        <taxon>Heunggongvirae</taxon>
        <taxon>Uroviricota</taxon>
        <taxon>Caudoviricetes</taxon>
        <taxon>Peduoviridae</taxon>
        <taxon>Maltschvirus</taxon>
        <taxon>Maltschvirus maltsch</taxon>
    </lineage>
</organism>
<evidence type="ECO:0000313" key="1">
    <source>
        <dbReference type="EMBL" id="CAB4141177.1"/>
    </source>
</evidence>
<proteinExistence type="predicted"/>
<reference evidence="1" key="1">
    <citation type="submission" date="2020-04" db="EMBL/GenBank/DDBJ databases">
        <authorList>
            <person name="Chiriac C."/>
            <person name="Salcher M."/>
            <person name="Ghai R."/>
            <person name="Kavagutti S V."/>
        </authorList>
    </citation>
    <scope>NUCLEOTIDE SEQUENCE</scope>
</reference>
<protein>
    <submittedName>
        <fullName evidence="1">Uncharacterized protein</fullName>
    </submittedName>
</protein>
<sequence>MSNFVYDKAKEKFLNGELSWGTSTGGDVFKVMLLTKDYTPNKSTHTNLTHIPQSSRIATSGALTNKSVTSGVASANPITFTNLSLGKVIRSILIIKQNSGATESQTDLIAYIDTATGITTGLPISISTATIEWQLDPQSVLNPPNNKRLIFKL</sequence>
<accession>A0A6J5M6P9</accession>
<gene>
    <name evidence="1" type="ORF">UFOVP410_16</name>
</gene>